<keyword evidence="4" id="KW-0333">Golgi apparatus</keyword>
<feature type="region of interest" description="Disordered" evidence="8">
    <location>
        <begin position="159"/>
        <end position="220"/>
    </location>
</feature>
<keyword evidence="5 7" id="KW-0175">Coiled coil</keyword>
<feature type="compositionally biased region" description="Pro residues" evidence="8">
    <location>
        <begin position="310"/>
        <end position="320"/>
    </location>
</feature>
<feature type="compositionally biased region" description="Polar residues" evidence="8">
    <location>
        <begin position="48"/>
        <end position="64"/>
    </location>
</feature>
<organism evidence="10 11">
    <name type="scientific">Astrephomene gubernaculifera</name>
    <dbReference type="NCBI Taxonomy" id="47775"/>
    <lineage>
        <taxon>Eukaryota</taxon>
        <taxon>Viridiplantae</taxon>
        <taxon>Chlorophyta</taxon>
        <taxon>core chlorophytes</taxon>
        <taxon>Chlorophyceae</taxon>
        <taxon>CS clade</taxon>
        <taxon>Chlamydomonadales</taxon>
        <taxon>Astrephomenaceae</taxon>
        <taxon>Astrephomene</taxon>
    </lineage>
</organism>
<feature type="coiled-coil region" evidence="7">
    <location>
        <begin position="586"/>
        <end position="642"/>
    </location>
</feature>
<evidence type="ECO:0000256" key="4">
    <source>
        <dbReference type="ARBA" id="ARBA00023034"/>
    </source>
</evidence>
<dbReference type="Proteomes" id="UP001054857">
    <property type="component" value="Unassembled WGS sequence"/>
</dbReference>
<dbReference type="Pfam" id="PF09787">
    <property type="entry name" value="Golgin_A5"/>
    <property type="match status" value="1"/>
</dbReference>
<dbReference type="GO" id="GO:0031985">
    <property type="term" value="C:Golgi cisterna"/>
    <property type="evidence" value="ECO:0007669"/>
    <property type="project" value="TreeGrafter"/>
</dbReference>
<evidence type="ECO:0000256" key="5">
    <source>
        <dbReference type="ARBA" id="ARBA00023054"/>
    </source>
</evidence>
<evidence type="ECO:0000256" key="9">
    <source>
        <dbReference type="SAM" id="Phobius"/>
    </source>
</evidence>
<feature type="transmembrane region" description="Helical" evidence="9">
    <location>
        <begin position="930"/>
        <end position="950"/>
    </location>
</feature>
<keyword evidence="2 9" id="KW-0812">Transmembrane</keyword>
<evidence type="ECO:0000313" key="10">
    <source>
        <dbReference type="EMBL" id="GFR43693.1"/>
    </source>
</evidence>
<feature type="compositionally biased region" description="Low complexity" evidence="8">
    <location>
        <begin position="378"/>
        <end position="396"/>
    </location>
</feature>
<name>A0AAD3DLB2_9CHLO</name>
<feature type="compositionally biased region" description="Low complexity" evidence="8">
    <location>
        <begin position="284"/>
        <end position="309"/>
    </location>
</feature>
<feature type="compositionally biased region" description="Low complexity" evidence="8">
    <location>
        <begin position="338"/>
        <end position="366"/>
    </location>
</feature>
<protein>
    <recommendedName>
        <fullName evidence="12">Golgin-84</fullName>
    </recommendedName>
</protein>
<feature type="compositionally biased region" description="Low complexity" evidence="8">
    <location>
        <begin position="253"/>
        <end position="262"/>
    </location>
</feature>
<evidence type="ECO:0000256" key="6">
    <source>
        <dbReference type="ARBA" id="ARBA00023136"/>
    </source>
</evidence>
<dbReference type="GO" id="GO:0000139">
    <property type="term" value="C:Golgi membrane"/>
    <property type="evidence" value="ECO:0007669"/>
    <property type="project" value="UniProtKB-SubCell"/>
</dbReference>
<evidence type="ECO:0008006" key="12">
    <source>
        <dbReference type="Google" id="ProtNLM"/>
    </source>
</evidence>
<feature type="compositionally biased region" description="Low complexity" evidence="8">
    <location>
        <begin position="486"/>
        <end position="499"/>
    </location>
</feature>
<sequence length="972" mass="95709">MASWLTAQLKVAEGLLEAVDKTVSRTVGTLGLAEGEPESSAGGPNPASGLQQDSPHTLYSQPYIPTSAAPQGYSLAVPTSYNARNGTTAGGLENPASYYASTASAPGWEARSEASGRTPGGASAGSSSTPSGPAGGGFTVKSDAPIPFGSRAPLTAPAATGVAPAAPPYSAGGSLRSSSSSSDPQTGLAAPSGIPPAAAVAVPPTLASPTGTSTAAPRKHTAALDAGAASISSPLAASFPAAAAAPAAAASTSGAEGAGVSSNGSSTPPPKALAAGQRSGGGSSTSAPAAASSSALGTASSSSGGSQPAVDPPSVLPSPPSTASTLPPGAAGEGLAQEASFSAPGPEAAPSGAEGAGPLPSSLTAGEPGGQQQGSGGSATSAGSSSSTSAASGAAPAAPPPPAAGNTTGTLPGAATQLPTAAAAPAPTAPAPAPPAAPAAAAGGSTPAAAAAASAAAASLASATTSAVAHSLSFLNLVLDDSDAAAAADAPPQPTTSSALHQQQIQSLTRTCEQLRKRLEASRVENEQLEDMLARAEVRAQQEAALVSALREELAASQQGRAAAESSLAAQLAVARAGLAEVSGKYEASQRAVLVLEGQLAALEESSRRLLEQHSDREGDMVEALRSELAAAESRLAAERRAHQASRAAAASREQDLEQQVAGSTAALGELTRGLEEANRKSRALEEEVVAATRGRNELAARVAALQRQLAEAGIEMEGLAEGDAAAASPGGGGGGPVRGSAAAAAAAAAAAELDVLRGEVLQHRRAAAAARQAAEASEAQVAAMAAELEGLRQSLEQRKDTAQLESQLAEVSDMLYLKQTQLERLAAEKAAQQLKTERELDSTRQELAKLTRQLAQQGAIGSGLRGLGGGPHSSSSSSAPHDVIPMDALGEPYQRLARHTRVGKAVKAAANFLDGTASTTAFVLRQYPLARLVVFGYVVLIHLYVYLLIARMQRLATHYEAAVVTAPGGAA</sequence>
<feature type="coiled-coil region" evidence="7">
    <location>
        <begin position="768"/>
        <end position="861"/>
    </location>
</feature>
<keyword evidence="11" id="KW-1185">Reference proteome</keyword>
<accession>A0AAD3DLB2</accession>
<proteinExistence type="predicted"/>
<dbReference type="PANTHER" id="PTHR13815">
    <property type="entry name" value="GOLGIN-84"/>
    <property type="match status" value="1"/>
</dbReference>
<feature type="region of interest" description="Disordered" evidence="8">
    <location>
        <begin position="253"/>
        <end position="456"/>
    </location>
</feature>
<feature type="compositionally biased region" description="Low complexity" evidence="8">
    <location>
        <begin position="438"/>
        <end position="456"/>
    </location>
</feature>
<keyword evidence="6 9" id="KW-0472">Membrane</keyword>
<dbReference type="EMBL" id="BMAR01000006">
    <property type="protein sequence ID" value="GFR43693.1"/>
    <property type="molecule type" value="Genomic_DNA"/>
</dbReference>
<evidence type="ECO:0000256" key="1">
    <source>
        <dbReference type="ARBA" id="ARBA00004194"/>
    </source>
</evidence>
<dbReference type="GO" id="GO:0007030">
    <property type="term" value="P:Golgi organization"/>
    <property type="evidence" value="ECO:0007669"/>
    <property type="project" value="InterPro"/>
</dbReference>
<feature type="region of interest" description="Disordered" evidence="8">
    <location>
        <begin position="109"/>
        <end position="144"/>
    </location>
</feature>
<evidence type="ECO:0000256" key="7">
    <source>
        <dbReference type="SAM" id="Coils"/>
    </source>
</evidence>
<dbReference type="AlphaFoldDB" id="A0AAD3DLB2"/>
<evidence type="ECO:0000256" key="2">
    <source>
        <dbReference type="ARBA" id="ARBA00022692"/>
    </source>
</evidence>
<gene>
    <name evidence="10" type="ORF">Agub_g4802</name>
</gene>
<feature type="region of interest" description="Disordered" evidence="8">
    <location>
        <begin position="32"/>
        <end position="65"/>
    </location>
</feature>
<comment type="subcellular location">
    <subcellularLocation>
        <location evidence="1">Golgi apparatus membrane</location>
        <topology evidence="1">Single-pass membrane protein</topology>
    </subcellularLocation>
</comment>
<evidence type="ECO:0000256" key="8">
    <source>
        <dbReference type="SAM" id="MobiDB-lite"/>
    </source>
</evidence>
<evidence type="ECO:0000256" key="3">
    <source>
        <dbReference type="ARBA" id="ARBA00022989"/>
    </source>
</evidence>
<dbReference type="InterPro" id="IPR019177">
    <property type="entry name" value="Golgin_subfamily_A_member_5"/>
</dbReference>
<dbReference type="GO" id="GO:0000301">
    <property type="term" value="P:retrograde transport, vesicle recycling within Golgi"/>
    <property type="evidence" value="ECO:0007669"/>
    <property type="project" value="TreeGrafter"/>
</dbReference>
<feature type="compositionally biased region" description="Gly residues" evidence="8">
    <location>
        <begin position="367"/>
        <end position="377"/>
    </location>
</feature>
<dbReference type="PANTHER" id="PTHR13815:SF7">
    <property type="entry name" value="GOLGIN SUBFAMILY A MEMBER 5"/>
    <property type="match status" value="1"/>
</dbReference>
<feature type="coiled-coil region" evidence="7">
    <location>
        <begin position="668"/>
        <end position="716"/>
    </location>
</feature>
<comment type="caution">
    <text evidence="10">The sequence shown here is derived from an EMBL/GenBank/DDBJ whole genome shotgun (WGS) entry which is preliminary data.</text>
</comment>
<feature type="compositionally biased region" description="Low complexity" evidence="8">
    <location>
        <begin position="404"/>
        <end position="426"/>
    </location>
</feature>
<feature type="compositionally biased region" description="Low complexity" evidence="8">
    <location>
        <begin position="159"/>
        <end position="210"/>
    </location>
</feature>
<evidence type="ECO:0000313" key="11">
    <source>
        <dbReference type="Proteomes" id="UP001054857"/>
    </source>
</evidence>
<feature type="compositionally biased region" description="Pro residues" evidence="8">
    <location>
        <begin position="427"/>
        <end position="437"/>
    </location>
</feature>
<keyword evidence="3 9" id="KW-1133">Transmembrane helix</keyword>
<reference evidence="10 11" key="1">
    <citation type="journal article" date="2021" name="Sci. Rep.">
        <title>Genome sequencing of the multicellular alga Astrephomene provides insights into convergent evolution of germ-soma differentiation.</title>
        <authorList>
            <person name="Yamashita S."/>
            <person name="Yamamoto K."/>
            <person name="Matsuzaki R."/>
            <person name="Suzuki S."/>
            <person name="Yamaguchi H."/>
            <person name="Hirooka S."/>
            <person name="Minakuchi Y."/>
            <person name="Miyagishima S."/>
            <person name="Kawachi M."/>
            <person name="Toyoda A."/>
            <person name="Nozaki H."/>
        </authorList>
    </citation>
    <scope>NUCLEOTIDE SEQUENCE [LARGE SCALE GENOMIC DNA]</scope>
    <source>
        <strain evidence="10 11">NIES-4017</strain>
    </source>
</reference>
<feature type="region of interest" description="Disordered" evidence="8">
    <location>
        <begin position="486"/>
        <end position="505"/>
    </location>
</feature>